<evidence type="ECO:0000256" key="1">
    <source>
        <dbReference type="ARBA" id="ARBA00022801"/>
    </source>
</evidence>
<dbReference type="PANTHER" id="PTHR43798:SF31">
    <property type="entry name" value="AB HYDROLASE SUPERFAMILY PROTEIN YCLE"/>
    <property type="match status" value="1"/>
</dbReference>
<accession>A0ABN4TNR4</accession>
<dbReference type="PANTHER" id="PTHR43798">
    <property type="entry name" value="MONOACYLGLYCEROL LIPASE"/>
    <property type="match status" value="1"/>
</dbReference>
<evidence type="ECO:0000313" key="6">
    <source>
        <dbReference type="Proteomes" id="UP000177515"/>
    </source>
</evidence>
<feature type="chain" id="PRO_5046496326" description="AB hydrolase-1 domain-containing protein" evidence="3">
    <location>
        <begin position="35"/>
        <end position="362"/>
    </location>
</feature>
<keyword evidence="3" id="KW-0732">Signal</keyword>
<dbReference type="SUPFAM" id="SSF53474">
    <property type="entry name" value="alpha/beta-Hydrolases"/>
    <property type="match status" value="1"/>
</dbReference>
<dbReference type="InterPro" id="IPR029058">
    <property type="entry name" value="AB_hydrolase_fold"/>
</dbReference>
<evidence type="ECO:0000313" key="5">
    <source>
        <dbReference type="EMBL" id="AOZ08977.1"/>
    </source>
</evidence>
<dbReference type="Proteomes" id="UP000177515">
    <property type="component" value="Chromosome 2"/>
</dbReference>
<keyword evidence="1" id="KW-0378">Hydrolase</keyword>
<feature type="region of interest" description="Disordered" evidence="2">
    <location>
        <begin position="183"/>
        <end position="205"/>
    </location>
</feature>
<feature type="signal peptide" evidence="3">
    <location>
        <begin position="1"/>
        <end position="34"/>
    </location>
</feature>
<reference evidence="5 6" key="1">
    <citation type="submission" date="2016-10" db="EMBL/GenBank/DDBJ databases">
        <title>Complete genome sequences of three Cupriavidus strains isolated from various Malaysian environments.</title>
        <authorList>
            <person name="Abdullah A.A.-A."/>
            <person name="Shafie N.A.H."/>
            <person name="Lau N.S."/>
        </authorList>
    </citation>
    <scope>NUCLEOTIDE SEQUENCE [LARGE SCALE GENOMIC DNA]</scope>
    <source>
        <strain evidence="5 6">USMAA1020</strain>
    </source>
</reference>
<evidence type="ECO:0000256" key="2">
    <source>
        <dbReference type="SAM" id="MobiDB-lite"/>
    </source>
</evidence>
<dbReference type="InterPro" id="IPR000073">
    <property type="entry name" value="AB_hydrolase_1"/>
</dbReference>
<keyword evidence="6" id="KW-1185">Reference proteome</keyword>
<organism evidence="5 6">
    <name type="scientific">Cupriavidus malaysiensis</name>
    <dbReference type="NCBI Taxonomy" id="367825"/>
    <lineage>
        <taxon>Bacteria</taxon>
        <taxon>Pseudomonadati</taxon>
        <taxon>Pseudomonadota</taxon>
        <taxon>Betaproteobacteria</taxon>
        <taxon>Burkholderiales</taxon>
        <taxon>Burkholderiaceae</taxon>
        <taxon>Cupriavidus</taxon>
    </lineage>
</organism>
<dbReference type="RefSeq" id="WP_071071630.1">
    <property type="nucleotide sequence ID" value="NZ_CP017755.1"/>
</dbReference>
<dbReference type="EMBL" id="CP017755">
    <property type="protein sequence ID" value="AOZ08977.1"/>
    <property type="molecule type" value="Genomic_DNA"/>
</dbReference>
<sequence>MMPYPPPAPLRRRSLQTLATLPAAWLLASLSACGGGGGGEDQPAAAAVSDRQVTVAPGVALHVRDWNPSRPGRTVVLLAGLGGNAQGFNGLAAALARRARVLAISRRGYGRSDKPLPAAGGGYDPATLVADLDAVLRTLRVDEIVLCGHSIAGNELTLFAGRYPHRVRGLVYLDTSYDYTRPVPWHGEPPPDNPALEEPEPGPADQASLAAATAFARRVSKLWSAAAEAQLRDSLTLLPDGSVRPNTPAPVAAAMADQGHAFSPDYRAVASPALIVAAEPGAIRDMFPWLSATTDAATLADAQTMLGIFRQARRIDAGRLAAALPGSRVLWLPHASHANFFDEYQGEVVRAIESMPWYEADR</sequence>
<protein>
    <recommendedName>
        <fullName evidence="4">AB hydrolase-1 domain-containing protein</fullName>
    </recommendedName>
</protein>
<gene>
    <name evidence="5" type="ORF">BKK80_24250</name>
</gene>
<dbReference type="InterPro" id="IPR050266">
    <property type="entry name" value="AB_hydrolase_sf"/>
</dbReference>
<dbReference type="Gene3D" id="3.40.50.1820">
    <property type="entry name" value="alpha/beta hydrolase"/>
    <property type="match status" value="1"/>
</dbReference>
<dbReference type="Pfam" id="PF00561">
    <property type="entry name" value="Abhydrolase_1"/>
    <property type="match status" value="1"/>
</dbReference>
<evidence type="ECO:0000256" key="3">
    <source>
        <dbReference type="SAM" id="SignalP"/>
    </source>
</evidence>
<evidence type="ECO:0000259" key="4">
    <source>
        <dbReference type="Pfam" id="PF00561"/>
    </source>
</evidence>
<name>A0ABN4TNR4_9BURK</name>
<feature type="domain" description="AB hydrolase-1" evidence="4">
    <location>
        <begin position="74"/>
        <end position="183"/>
    </location>
</feature>
<proteinExistence type="predicted"/>